<keyword evidence="4" id="KW-1185">Reference proteome</keyword>
<reference evidence="3 4" key="1">
    <citation type="submission" date="2015-07" db="EMBL/GenBank/DDBJ databases">
        <authorList>
            <person name="Noorani M."/>
        </authorList>
    </citation>
    <scope>NUCLEOTIDE SEQUENCE [LARGE SCALE GENOMIC DNA]</scope>
    <source>
        <strain evidence="3">BBA 69670</strain>
    </source>
</reference>
<dbReference type="AlphaFoldDB" id="A0A0K6FX67"/>
<evidence type="ECO:0000256" key="2">
    <source>
        <dbReference type="SAM" id="MobiDB-lite"/>
    </source>
</evidence>
<dbReference type="EMBL" id="CYGV01001201">
    <property type="protein sequence ID" value="CUA70841.1"/>
    <property type="molecule type" value="Genomic_DNA"/>
</dbReference>
<feature type="coiled-coil region" evidence="1">
    <location>
        <begin position="707"/>
        <end position="734"/>
    </location>
</feature>
<feature type="region of interest" description="Disordered" evidence="2">
    <location>
        <begin position="856"/>
        <end position="878"/>
    </location>
</feature>
<keyword evidence="1" id="KW-0175">Coiled coil</keyword>
<evidence type="ECO:0000313" key="3">
    <source>
        <dbReference type="EMBL" id="CUA70841.1"/>
    </source>
</evidence>
<feature type="coiled-coil region" evidence="1">
    <location>
        <begin position="228"/>
        <end position="255"/>
    </location>
</feature>
<evidence type="ECO:0000256" key="1">
    <source>
        <dbReference type="SAM" id="Coils"/>
    </source>
</evidence>
<sequence>MLNLLPGSFAWVTSAELLGPFLHIRSLPGALECMEMHQTGIGLEHPVAIEILSLRDALTQQQHATHRATIQVQNYASEVSAANKKARQLGAEISTLRAELDLLRAPRPVASPSPAEAELTLALRRANSRLEETQTQLLEANTSVAHAFAERERISDEVSEAYRLLEAARAQEVELRTTLAERDIEKRAYELALGEYAALVRDLEKREGTGAAHLNLNEAVAAGDIERVKELTTEVARSKADIESLRAQLDVEQRAGESERIQLARVRTELGKREADDRSAAALVERYMKFSQHHTDVLQRALNDQSMRHSATVASLSQHAENIERALAAESARIKQLQSSVDNLVEDLARESSGRRREIRIRLALAGRTAKIEEDLRRWERRIREHPRPQAQQSSDLLFGLQELEQFRDIVNLLGAPLVFRDAAIPDSEDDALPGPLARVLAAEIAVEGLTTELERETARRIELERERARLPPVPTLEKPTYKLPDSKEKIDASSAMIPSASVSIVSLQSSSGLSLATTETSISISLDDDDNVLAVPIALPAAIEPPQAPPEPVVDEASVVAAAPIAPLTSLPVELPPVSSLTFPSNPSPPPEPVKIVEPQSVNDNTEVQALLSQLPRALQRYTPLQNTFRDCHVTLAALRSELRQRPRSPLLTAVERLYDYNEDARVEIEIRIADEARKAHGFETMLQLSLDNNLGDLRAFVDGSAPNIRKALETAERKRNELEHDIAAIKVSLYAPEAETGAVAEVAASQPPPSPLWGRKMSLGPALLGTGRPLLRRVGSGTLGHSRASSLGGEDHSEMIPKDPLAGLGLKIPMPNMVSSPLPSPMKAGSPLVLERTRVTSMYRIGLGSSRLDLSNRSMTVTPTSRADEESDDGVE</sequence>
<dbReference type="Proteomes" id="UP000044841">
    <property type="component" value="Unassembled WGS sequence"/>
</dbReference>
<organism evidence="3 4">
    <name type="scientific">Rhizoctonia solani</name>
    <dbReference type="NCBI Taxonomy" id="456999"/>
    <lineage>
        <taxon>Eukaryota</taxon>
        <taxon>Fungi</taxon>
        <taxon>Dikarya</taxon>
        <taxon>Basidiomycota</taxon>
        <taxon>Agaricomycotina</taxon>
        <taxon>Agaricomycetes</taxon>
        <taxon>Cantharellales</taxon>
        <taxon>Ceratobasidiaceae</taxon>
        <taxon>Rhizoctonia</taxon>
    </lineage>
</organism>
<evidence type="ECO:0000313" key="4">
    <source>
        <dbReference type="Proteomes" id="UP000044841"/>
    </source>
</evidence>
<feature type="compositionally biased region" description="Polar residues" evidence="2">
    <location>
        <begin position="856"/>
        <end position="867"/>
    </location>
</feature>
<protein>
    <submittedName>
        <fullName evidence="3">Nuclear mitotic apparatus protein 1</fullName>
    </submittedName>
</protein>
<name>A0A0K6FX67_9AGAM</name>
<gene>
    <name evidence="3" type="ORF">RSOLAG22IIIB_04323</name>
</gene>
<feature type="coiled-coil region" evidence="1">
    <location>
        <begin position="72"/>
        <end position="171"/>
    </location>
</feature>
<accession>A0A0K6FX67</accession>
<feature type="coiled-coil region" evidence="1">
    <location>
        <begin position="320"/>
        <end position="347"/>
    </location>
</feature>
<proteinExistence type="predicted"/>